<name>A0A409VUV3_9AGAR</name>
<feature type="non-terminal residue" evidence="1">
    <location>
        <position position="1"/>
    </location>
</feature>
<comment type="caution">
    <text evidence="1">The sequence shown here is derived from an EMBL/GenBank/DDBJ whole genome shotgun (WGS) entry which is preliminary data.</text>
</comment>
<dbReference type="EMBL" id="NHYE01005555">
    <property type="protein sequence ID" value="PPQ70027.1"/>
    <property type="molecule type" value="Genomic_DNA"/>
</dbReference>
<dbReference type="InParanoid" id="A0A409VUV3"/>
<gene>
    <name evidence="1" type="ORF">CVT26_013314</name>
</gene>
<evidence type="ECO:0000313" key="2">
    <source>
        <dbReference type="Proteomes" id="UP000284706"/>
    </source>
</evidence>
<reference evidence="1 2" key="1">
    <citation type="journal article" date="2018" name="Evol. Lett.">
        <title>Horizontal gene cluster transfer increased hallucinogenic mushroom diversity.</title>
        <authorList>
            <person name="Reynolds H.T."/>
            <person name="Vijayakumar V."/>
            <person name="Gluck-Thaler E."/>
            <person name="Korotkin H.B."/>
            <person name="Matheny P.B."/>
            <person name="Slot J.C."/>
        </authorList>
    </citation>
    <scope>NUCLEOTIDE SEQUENCE [LARGE SCALE GENOMIC DNA]</scope>
    <source>
        <strain evidence="1 2">SRW20</strain>
    </source>
</reference>
<keyword evidence="2" id="KW-1185">Reference proteome</keyword>
<dbReference type="Proteomes" id="UP000284706">
    <property type="component" value="Unassembled WGS sequence"/>
</dbReference>
<organism evidence="1 2">
    <name type="scientific">Gymnopilus dilepis</name>
    <dbReference type="NCBI Taxonomy" id="231916"/>
    <lineage>
        <taxon>Eukaryota</taxon>
        <taxon>Fungi</taxon>
        <taxon>Dikarya</taxon>
        <taxon>Basidiomycota</taxon>
        <taxon>Agaricomycotina</taxon>
        <taxon>Agaricomycetes</taxon>
        <taxon>Agaricomycetidae</taxon>
        <taxon>Agaricales</taxon>
        <taxon>Agaricineae</taxon>
        <taxon>Hymenogastraceae</taxon>
        <taxon>Gymnopilus</taxon>
    </lineage>
</organism>
<protein>
    <submittedName>
        <fullName evidence="1">Uncharacterized protein</fullName>
    </submittedName>
</protein>
<sequence length="170" mass="19391">SWDLRAERVGVGVSKCCRKKAEEDRYVIRVDNEDENEDMSVSVTYEAFARCLCGITHRALVIESTSKKRRKRGALLITDKQDRWRAVLALVGRWRVHPSLSSSGVRLRLEDRTYARYEQEHEGVHELSQRAGARAIEQGTRGRCDATTLEDWRKKFAGTVDCPAEAGIRV</sequence>
<proteinExistence type="predicted"/>
<dbReference type="AlphaFoldDB" id="A0A409VUV3"/>
<accession>A0A409VUV3</accession>
<evidence type="ECO:0000313" key="1">
    <source>
        <dbReference type="EMBL" id="PPQ70027.1"/>
    </source>
</evidence>